<dbReference type="STRING" id="1314781.A0A165FH39"/>
<keyword evidence="3" id="KW-1185">Reference proteome</keyword>
<gene>
    <name evidence="2" type="ORF">EXIGLDRAFT_587321</name>
</gene>
<feature type="domain" description="Reverse transcriptase" evidence="1">
    <location>
        <begin position="1"/>
        <end position="143"/>
    </location>
</feature>
<reference evidence="2 3" key="1">
    <citation type="journal article" date="2016" name="Mol. Biol. Evol.">
        <title>Comparative Genomics of Early-Diverging Mushroom-Forming Fungi Provides Insights into the Origins of Lignocellulose Decay Capabilities.</title>
        <authorList>
            <person name="Nagy L.G."/>
            <person name="Riley R."/>
            <person name="Tritt A."/>
            <person name="Adam C."/>
            <person name="Daum C."/>
            <person name="Floudas D."/>
            <person name="Sun H."/>
            <person name="Yadav J.S."/>
            <person name="Pangilinan J."/>
            <person name="Larsson K.H."/>
            <person name="Matsuura K."/>
            <person name="Barry K."/>
            <person name="Labutti K."/>
            <person name="Kuo R."/>
            <person name="Ohm R.A."/>
            <person name="Bhattacharya S.S."/>
            <person name="Shirouzu T."/>
            <person name="Yoshinaga Y."/>
            <person name="Martin F.M."/>
            <person name="Grigoriev I.V."/>
            <person name="Hibbett D.S."/>
        </authorList>
    </citation>
    <scope>NUCLEOTIDE SEQUENCE [LARGE SCALE GENOMIC DNA]</scope>
    <source>
        <strain evidence="2 3">HHB12029</strain>
    </source>
</reference>
<feature type="non-terminal residue" evidence="2">
    <location>
        <position position="443"/>
    </location>
</feature>
<dbReference type="InterPro" id="IPR000477">
    <property type="entry name" value="RT_dom"/>
</dbReference>
<dbReference type="OrthoDB" id="3240817at2759"/>
<protein>
    <recommendedName>
        <fullName evidence="1">Reverse transcriptase domain-containing protein</fullName>
    </recommendedName>
</protein>
<evidence type="ECO:0000259" key="1">
    <source>
        <dbReference type="PROSITE" id="PS50878"/>
    </source>
</evidence>
<organism evidence="2 3">
    <name type="scientific">Exidia glandulosa HHB12029</name>
    <dbReference type="NCBI Taxonomy" id="1314781"/>
    <lineage>
        <taxon>Eukaryota</taxon>
        <taxon>Fungi</taxon>
        <taxon>Dikarya</taxon>
        <taxon>Basidiomycota</taxon>
        <taxon>Agaricomycotina</taxon>
        <taxon>Agaricomycetes</taxon>
        <taxon>Auriculariales</taxon>
        <taxon>Exidiaceae</taxon>
        <taxon>Exidia</taxon>
    </lineage>
</organism>
<dbReference type="Proteomes" id="UP000077266">
    <property type="component" value="Unassembled WGS sequence"/>
</dbReference>
<proteinExistence type="predicted"/>
<accession>A0A165FH39</accession>
<dbReference type="EMBL" id="KV426085">
    <property type="protein sequence ID" value="KZV88986.1"/>
    <property type="molecule type" value="Genomic_DNA"/>
</dbReference>
<feature type="non-terminal residue" evidence="2">
    <location>
        <position position="1"/>
    </location>
</feature>
<dbReference type="InParanoid" id="A0A165FH39"/>
<dbReference type="PROSITE" id="PS50878">
    <property type="entry name" value="RT_POL"/>
    <property type="match status" value="1"/>
</dbReference>
<evidence type="ECO:0000313" key="3">
    <source>
        <dbReference type="Proteomes" id="UP000077266"/>
    </source>
</evidence>
<sequence>LLDLYRLIYDNMSYVVRGKGGYAAPFSSNIGVLIGDPASPIMWNLFFADFCLPPRADDIRLAGMPISHLEHADDVIVFSTTPEGLQSHLHSLAAWGTGAFVTINVDKTWALEAGGASAYDVFLHLNNRRVTFETHAKYVGMHMSSTNPRLFHAHYEQQSLKARTASAMCYAVESLTGSLPLPMITVIYKGRVDPHLIAGHDVCPDAVSSDVLHLETVQRAFLRRMLGLGPRSCLSPLFSETGIWPIRVRRASLCLDFLTYCRGRPEGELVAYALEDCIALAKLGCLSWFGDLQIATAAVGGHLPHGAVLSAELISLIQDSIRRAMLASLNADFAASPRLHLLRGQTASGQIGRVGTTLALREYLKIDRRSLRRALTRLLVSDHCLAVELLRYSSRDRPPVPRELRVCRFCRTEVEDEIHALFYCSADPALLLARQRFARDLWR</sequence>
<dbReference type="Pfam" id="PF00078">
    <property type="entry name" value="RVT_1"/>
    <property type="match status" value="1"/>
</dbReference>
<evidence type="ECO:0000313" key="2">
    <source>
        <dbReference type="EMBL" id="KZV88986.1"/>
    </source>
</evidence>
<name>A0A165FH39_EXIGL</name>
<dbReference type="AlphaFoldDB" id="A0A165FH39"/>